<feature type="region of interest" description="Disordered" evidence="8">
    <location>
        <begin position="1"/>
        <end position="26"/>
    </location>
</feature>
<keyword evidence="3 7" id="KW-0479">Metal-binding</keyword>
<keyword evidence="2 7" id="KW-0349">Heme</keyword>
<keyword evidence="6 7" id="KW-0503">Monooxygenase</keyword>
<reference evidence="10" key="1">
    <citation type="submission" date="2023-07" db="EMBL/GenBank/DDBJ databases">
        <title>30 novel species of actinomycetes from the DSMZ collection.</title>
        <authorList>
            <person name="Nouioui I."/>
        </authorList>
    </citation>
    <scope>NUCLEOTIDE SEQUENCE [LARGE SCALE GENOMIC DNA]</scope>
    <source>
        <strain evidence="10">DSM 41636</strain>
    </source>
</reference>
<keyword evidence="10" id="KW-1185">Reference proteome</keyword>
<protein>
    <submittedName>
        <fullName evidence="9">Cytochrome P450</fullName>
    </submittedName>
</protein>
<sequence length="461" mass="51726">MGRSMTGVVQRSEHRDRPESDPPVLGGRLPVVGHLPRLLMNPLAFLASLPRKHEVTTVYIGGRPIYFLTSHRLVRSLLTGEAGAFARGLVFEKAAKVFGQGIIVSDGEQHRQNRRLIQPAFQQHKIERYVEIMRSVVEKRTSAWTAGQPFALNAETHETAVEVLTRTLFRSDLADRAADNVKRAFPGIVAGIAAQALYPYAWMEKLPLPVNRRYERSAALFHDVVKAVIAEQRKNPAQDDSLLGTLISARDQDNAFSEAQLRDETVTMLIAGAETVSTTTAWFFHELAHHPEVERRLVAELRTRLGDRPISFRDFRKLPYTAAAINEAVRLHHPNWFLSRRAVSSVTLGGHRIPAGGEVAFSLSTMNRDPEVFDHPLRFDPDRWLDGRTDDLPRSAYMPFGVGKHKCVGDTYALAELTVSIACIARRWTLTHQPGSRVREVPWTTVQPADLVMVAQPRRIA</sequence>
<evidence type="ECO:0000256" key="1">
    <source>
        <dbReference type="ARBA" id="ARBA00010617"/>
    </source>
</evidence>
<dbReference type="PANTHER" id="PTHR24291">
    <property type="entry name" value="CYTOCHROME P450 FAMILY 4"/>
    <property type="match status" value="1"/>
</dbReference>
<evidence type="ECO:0000256" key="2">
    <source>
        <dbReference type="ARBA" id="ARBA00022617"/>
    </source>
</evidence>
<organism evidence="9 10">
    <name type="scientific">Streptomyces edwardsiae</name>
    <dbReference type="NCBI Taxonomy" id="3075527"/>
    <lineage>
        <taxon>Bacteria</taxon>
        <taxon>Bacillati</taxon>
        <taxon>Actinomycetota</taxon>
        <taxon>Actinomycetes</taxon>
        <taxon>Kitasatosporales</taxon>
        <taxon>Streptomycetaceae</taxon>
        <taxon>Streptomyces</taxon>
    </lineage>
</organism>
<evidence type="ECO:0000256" key="4">
    <source>
        <dbReference type="ARBA" id="ARBA00023002"/>
    </source>
</evidence>
<dbReference type="PRINTS" id="PR00385">
    <property type="entry name" value="P450"/>
</dbReference>
<dbReference type="Pfam" id="PF00067">
    <property type="entry name" value="p450"/>
    <property type="match status" value="1"/>
</dbReference>
<name>A0ABU2PN87_9ACTN</name>
<dbReference type="InterPro" id="IPR017972">
    <property type="entry name" value="Cyt_P450_CS"/>
</dbReference>
<dbReference type="InterPro" id="IPR002401">
    <property type="entry name" value="Cyt_P450_E_grp-I"/>
</dbReference>
<proteinExistence type="inferred from homology"/>
<evidence type="ECO:0000256" key="7">
    <source>
        <dbReference type="RuleBase" id="RU000461"/>
    </source>
</evidence>
<evidence type="ECO:0000256" key="3">
    <source>
        <dbReference type="ARBA" id="ARBA00022723"/>
    </source>
</evidence>
<dbReference type="Proteomes" id="UP001183881">
    <property type="component" value="Unassembled WGS sequence"/>
</dbReference>
<dbReference type="EMBL" id="JAVRFA010000002">
    <property type="protein sequence ID" value="MDT0393625.1"/>
    <property type="molecule type" value="Genomic_DNA"/>
</dbReference>
<dbReference type="InterPro" id="IPR001128">
    <property type="entry name" value="Cyt_P450"/>
</dbReference>
<evidence type="ECO:0000313" key="10">
    <source>
        <dbReference type="Proteomes" id="UP001183881"/>
    </source>
</evidence>
<dbReference type="PANTHER" id="PTHR24291:SF50">
    <property type="entry name" value="BIFUNCTIONAL ALBAFLAVENONE MONOOXYGENASE_TERPENE SYNTHASE"/>
    <property type="match status" value="1"/>
</dbReference>
<gene>
    <name evidence="9" type="ORF">RM705_02710</name>
</gene>
<dbReference type="InterPro" id="IPR036396">
    <property type="entry name" value="Cyt_P450_sf"/>
</dbReference>
<evidence type="ECO:0000256" key="8">
    <source>
        <dbReference type="SAM" id="MobiDB-lite"/>
    </source>
</evidence>
<evidence type="ECO:0000313" key="9">
    <source>
        <dbReference type="EMBL" id="MDT0393625.1"/>
    </source>
</evidence>
<feature type="compositionally biased region" description="Basic and acidic residues" evidence="8">
    <location>
        <begin position="11"/>
        <end position="20"/>
    </location>
</feature>
<comment type="caution">
    <text evidence="9">The sequence shown here is derived from an EMBL/GenBank/DDBJ whole genome shotgun (WGS) entry which is preliminary data.</text>
</comment>
<accession>A0ABU2PN87</accession>
<dbReference type="SUPFAM" id="SSF48264">
    <property type="entry name" value="Cytochrome P450"/>
    <property type="match status" value="1"/>
</dbReference>
<comment type="similarity">
    <text evidence="1 7">Belongs to the cytochrome P450 family.</text>
</comment>
<dbReference type="PROSITE" id="PS00086">
    <property type="entry name" value="CYTOCHROME_P450"/>
    <property type="match status" value="1"/>
</dbReference>
<dbReference type="RefSeq" id="WP_311641068.1">
    <property type="nucleotide sequence ID" value="NZ_JAVRFA010000002.1"/>
</dbReference>
<evidence type="ECO:0000256" key="6">
    <source>
        <dbReference type="ARBA" id="ARBA00023033"/>
    </source>
</evidence>
<dbReference type="PRINTS" id="PR00463">
    <property type="entry name" value="EP450I"/>
</dbReference>
<keyword evidence="5 7" id="KW-0408">Iron</keyword>
<dbReference type="CDD" id="cd11049">
    <property type="entry name" value="CYP170A1-like"/>
    <property type="match status" value="1"/>
</dbReference>
<evidence type="ECO:0000256" key="5">
    <source>
        <dbReference type="ARBA" id="ARBA00023004"/>
    </source>
</evidence>
<keyword evidence="4 7" id="KW-0560">Oxidoreductase</keyword>
<dbReference type="Gene3D" id="1.10.630.10">
    <property type="entry name" value="Cytochrome P450"/>
    <property type="match status" value="1"/>
</dbReference>
<dbReference type="InterPro" id="IPR050196">
    <property type="entry name" value="Cytochrome_P450_Monoox"/>
</dbReference>